<sequence length="79" mass="8789">MLTDSTPDGGELLIMSPNAVLGVKPCLQPKSLCRCRPLSGDKFHLRGLNFSLKRGKMVRSIENYNRFCKQGSYEELSVG</sequence>
<name>A0ABQ7B2A3_BRACR</name>
<evidence type="ECO:0000313" key="1">
    <source>
        <dbReference type="EMBL" id="KAF3520606.1"/>
    </source>
</evidence>
<gene>
    <name evidence="1" type="ORF">DY000_02062671</name>
</gene>
<evidence type="ECO:0000313" key="2">
    <source>
        <dbReference type="Proteomes" id="UP000266723"/>
    </source>
</evidence>
<proteinExistence type="predicted"/>
<keyword evidence="2" id="KW-1185">Reference proteome</keyword>
<organism evidence="1 2">
    <name type="scientific">Brassica cretica</name>
    <name type="common">Mustard</name>
    <dbReference type="NCBI Taxonomy" id="69181"/>
    <lineage>
        <taxon>Eukaryota</taxon>
        <taxon>Viridiplantae</taxon>
        <taxon>Streptophyta</taxon>
        <taxon>Embryophyta</taxon>
        <taxon>Tracheophyta</taxon>
        <taxon>Spermatophyta</taxon>
        <taxon>Magnoliopsida</taxon>
        <taxon>eudicotyledons</taxon>
        <taxon>Gunneridae</taxon>
        <taxon>Pentapetalae</taxon>
        <taxon>rosids</taxon>
        <taxon>malvids</taxon>
        <taxon>Brassicales</taxon>
        <taxon>Brassicaceae</taxon>
        <taxon>Brassiceae</taxon>
        <taxon>Brassica</taxon>
    </lineage>
</organism>
<comment type="caution">
    <text evidence="1">The sequence shown here is derived from an EMBL/GenBank/DDBJ whole genome shotgun (WGS) entry which is preliminary data.</text>
</comment>
<reference evidence="1 2" key="1">
    <citation type="journal article" date="2020" name="BMC Genomics">
        <title>Intraspecific diversification of the crop wild relative Brassica cretica Lam. using demographic model selection.</title>
        <authorList>
            <person name="Kioukis A."/>
            <person name="Michalopoulou V.A."/>
            <person name="Briers L."/>
            <person name="Pirintsos S."/>
            <person name="Studholme D.J."/>
            <person name="Pavlidis P."/>
            <person name="Sarris P.F."/>
        </authorList>
    </citation>
    <scope>NUCLEOTIDE SEQUENCE [LARGE SCALE GENOMIC DNA]</scope>
    <source>
        <strain evidence="2">cv. PFS-1207/04</strain>
    </source>
</reference>
<protein>
    <submittedName>
        <fullName evidence="1">Uncharacterized protein</fullName>
    </submittedName>
</protein>
<dbReference type="Proteomes" id="UP000266723">
    <property type="component" value="Unassembled WGS sequence"/>
</dbReference>
<accession>A0ABQ7B2A3</accession>
<dbReference type="EMBL" id="QGKV02001556">
    <property type="protein sequence ID" value="KAF3520606.1"/>
    <property type="molecule type" value="Genomic_DNA"/>
</dbReference>